<name>A0ABR3RX32_9PLEO</name>
<dbReference type="InterPro" id="IPR049326">
    <property type="entry name" value="Rhodopsin_dom_fungi"/>
</dbReference>
<feature type="transmembrane region" description="Helical" evidence="7">
    <location>
        <begin position="246"/>
        <end position="268"/>
    </location>
</feature>
<keyword evidence="3 7" id="KW-1133">Transmembrane helix</keyword>
<dbReference type="Pfam" id="PF20684">
    <property type="entry name" value="Fung_rhodopsin"/>
    <property type="match status" value="1"/>
</dbReference>
<keyword evidence="4 7" id="KW-0472">Membrane</keyword>
<comment type="caution">
    <text evidence="9">The sequence shown here is derived from an EMBL/GenBank/DDBJ whole genome shotgun (WGS) entry which is preliminary data.</text>
</comment>
<feature type="transmembrane region" description="Helical" evidence="7">
    <location>
        <begin position="214"/>
        <end position="234"/>
    </location>
</feature>
<dbReference type="PANTHER" id="PTHR33048:SF149">
    <property type="entry name" value="UBID FAMILY DECARBOXYLASE"/>
    <property type="match status" value="1"/>
</dbReference>
<comment type="subcellular location">
    <subcellularLocation>
        <location evidence="1">Membrane</location>
        <topology evidence="1">Multi-pass membrane protein</topology>
    </subcellularLocation>
</comment>
<dbReference type="PANTHER" id="PTHR33048">
    <property type="entry name" value="PTH11-LIKE INTEGRAL MEMBRANE PROTEIN (AFU_ORTHOLOGUE AFUA_5G11245)"/>
    <property type="match status" value="1"/>
</dbReference>
<feature type="region of interest" description="Disordered" evidence="6">
    <location>
        <begin position="326"/>
        <end position="354"/>
    </location>
</feature>
<evidence type="ECO:0000256" key="2">
    <source>
        <dbReference type="ARBA" id="ARBA00022692"/>
    </source>
</evidence>
<evidence type="ECO:0000256" key="7">
    <source>
        <dbReference type="SAM" id="Phobius"/>
    </source>
</evidence>
<evidence type="ECO:0000256" key="4">
    <source>
        <dbReference type="ARBA" id="ARBA00023136"/>
    </source>
</evidence>
<evidence type="ECO:0000256" key="1">
    <source>
        <dbReference type="ARBA" id="ARBA00004141"/>
    </source>
</evidence>
<evidence type="ECO:0000313" key="9">
    <source>
        <dbReference type="EMBL" id="KAL1608993.1"/>
    </source>
</evidence>
<comment type="similarity">
    <text evidence="5">Belongs to the SAT4 family.</text>
</comment>
<evidence type="ECO:0000259" key="8">
    <source>
        <dbReference type="Pfam" id="PF20684"/>
    </source>
</evidence>
<organism evidence="9 10">
    <name type="scientific">Nothophoma quercina</name>
    <dbReference type="NCBI Taxonomy" id="749835"/>
    <lineage>
        <taxon>Eukaryota</taxon>
        <taxon>Fungi</taxon>
        <taxon>Dikarya</taxon>
        <taxon>Ascomycota</taxon>
        <taxon>Pezizomycotina</taxon>
        <taxon>Dothideomycetes</taxon>
        <taxon>Pleosporomycetidae</taxon>
        <taxon>Pleosporales</taxon>
        <taxon>Pleosporineae</taxon>
        <taxon>Didymellaceae</taxon>
        <taxon>Nothophoma</taxon>
    </lineage>
</organism>
<evidence type="ECO:0000256" key="6">
    <source>
        <dbReference type="SAM" id="MobiDB-lite"/>
    </source>
</evidence>
<accession>A0ABR3RX32</accession>
<protein>
    <recommendedName>
        <fullName evidence="8">Rhodopsin domain-containing protein</fullName>
    </recommendedName>
</protein>
<sequence length="407" mass="45455">MAGQGFNVSFQRELASQSWTLYGIGMFTIVVRTIARWRRVRSPSQFAIDDWLMLTLVPLFYTGLIVCLNIIAQGGGSNLFPPEQFSTFSQKEIDERIKGSKIVICMLNVIWSLKACMLLMFARMTSGTTHIKWIKLVAVYVAVGWIAVQATFFTACMPFSGYWAVPVSNPQCTTLEHFAIVQATFNLSSDVLIIAVPVPMVMSLTLPTKQKIGLGVLFSMGTFAIIAAILTKIYNLSDVYDTAYMLWYTREASVAVYVANLPGIWPLMREHIRFLRDHTNSYITGQSRMPRYGNGSNYGNLSKHQRSRIRTNVAQVEADEVELKDSYKSSARSLQSPPQMPGDGDFRSGNTSIDSDERAISDLSSWKGVNVMEVQVDTKVEIQRGSWDGTELQGVQTTIQIEGGSNR</sequence>
<feature type="transmembrane region" description="Helical" evidence="7">
    <location>
        <begin position="19"/>
        <end position="35"/>
    </location>
</feature>
<feature type="transmembrane region" description="Helical" evidence="7">
    <location>
        <begin position="133"/>
        <end position="160"/>
    </location>
</feature>
<gene>
    <name evidence="9" type="ORF">SLS59_001356</name>
</gene>
<feature type="transmembrane region" description="Helical" evidence="7">
    <location>
        <begin position="101"/>
        <end position="121"/>
    </location>
</feature>
<dbReference type="InterPro" id="IPR052337">
    <property type="entry name" value="SAT4-like"/>
</dbReference>
<reference evidence="9 10" key="1">
    <citation type="submission" date="2024-02" db="EMBL/GenBank/DDBJ databases">
        <title>De novo assembly and annotation of 12 fungi associated with fruit tree decline syndrome in Ontario, Canada.</title>
        <authorList>
            <person name="Sulman M."/>
            <person name="Ellouze W."/>
            <person name="Ilyukhin E."/>
        </authorList>
    </citation>
    <scope>NUCLEOTIDE SEQUENCE [LARGE SCALE GENOMIC DNA]</scope>
    <source>
        <strain evidence="9 10">M97-236</strain>
    </source>
</reference>
<proteinExistence type="inferred from homology"/>
<dbReference type="EMBL" id="JAKIXB020000004">
    <property type="protein sequence ID" value="KAL1608993.1"/>
    <property type="molecule type" value="Genomic_DNA"/>
</dbReference>
<feature type="domain" description="Rhodopsin" evidence="8">
    <location>
        <begin position="37"/>
        <end position="269"/>
    </location>
</feature>
<dbReference type="Proteomes" id="UP001521222">
    <property type="component" value="Unassembled WGS sequence"/>
</dbReference>
<feature type="compositionally biased region" description="Polar residues" evidence="6">
    <location>
        <begin position="328"/>
        <end position="337"/>
    </location>
</feature>
<feature type="transmembrane region" description="Helical" evidence="7">
    <location>
        <begin position="180"/>
        <end position="202"/>
    </location>
</feature>
<feature type="region of interest" description="Disordered" evidence="6">
    <location>
        <begin position="285"/>
        <end position="306"/>
    </location>
</feature>
<feature type="transmembrane region" description="Helical" evidence="7">
    <location>
        <begin position="51"/>
        <end position="72"/>
    </location>
</feature>
<keyword evidence="10" id="KW-1185">Reference proteome</keyword>
<evidence type="ECO:0000313" key="10">
    <source>
        <dbReference type="Proteomes" id="UP001521222"/>
    </source>
</evidence>
<evidence type="ECO:0000256" key="3">
    <source>
        <dbReference type="ARBA" id="ARBA00022989"/>
    </source>
</evidence>
<evidence type="ECO:0000256" key="5">
    <source>
        <dbReference type="ARBA" id="ARBA00038359"/>
    </source>
</evidence>
<keyword evidence="2 7" id="KW-0812">Transmembrane</keyword>